<name>A0A834DBY1_9CHIR</name>
<reference evidence="7 8" key="1">
    <citation type="journal article" date="2020" name="Nature">
        <title>Six reference-quality genomes reveal evolution of bat adaptations.</title>
        <authorList>
            <person name="Jebb D."/>
            <person name="Huang Z."/>
            <person name="Pippel M."/>
            <person name="Hughes G.M."/>
            <person name="Lavrichenko K."/>
            <person name="Devanna P."/>
            <person name="Winkler S."/>
            <person name="Jermiin L.S."/>
            <person name="Skirmuntt E.C."/>
            <person name="Katzourakis A."/>
            <person name="Burkitt-Gray L."/>
            <person name="Ray D.A."/>
            <person name="Sullivan K.A.M."/>
            <person name="Roscito J.G."/>
            <person name="Kirilenko B.M."/>
            <person name="Davalos L.M."/>
            <person name="Corthals A.P."/>
            <person name="Power M.L."/>
            <person name="Jones G."/>
            <person name="Ransome R.D."/>
            <person name="Dechmann D.K.N."/>
            <person name="Locatelli A.G."/>
            <person name="Puechmaille S.J."/>
            <person name="Fedrigo O."/>
            <person name="Jarvis E.D."/>
            <person name="Hiller M."/>
            <person name="Vernes S.C."/>
            <person name="Myers E.W."/>
            <person name="Teeling E.C."/>
        </authorList>
    </citation>
    <scope>NUCLEOTIDE SEQUENCE [LARGE SCALE GENOMIC DNA]</scope>
    <source>
        <strain evidence="7">Bat1K_MPI-CBG_1</strain>
    </source>
</reference>
<dbReference type="SMART" id="SM00409">
    <property type="entry name" value="IG"/>
    <property type="match status" value="1"/>
</dbReference>
<comment type="subcellular location">
    <subcellularLocation>
        <location evidence="1">Membrane</location>
    </subcellularLocation>
</comment>
<evidence type="ECO:0000313" key="7">
    <source>
        <dbReference type="EMBL" id="KAF6074871.1"/>
    </source>
</evidence>
<dbReference type="InterPro" id="IPR013783">
    <property type="entry name" value="Ig-like_fold"/>
</dbReference>
<accession>A0A834DBY1</accession>
<dbReference type="PANTHER" id="PTHR12080">
    <property type="entry name" value="SIGNALING LYMPHOCYTIC ACTIVATION MOLECULE"/>
    <property type="match status" value="1"/>
</dbReference>
<dbReference type="PROSITE" id="PS50835">
    <property type="entry name" value="IG_LIKE"/>
    <property type="match status" value="1"/>
</dbReference>
<feature type="transmembrane region" description="Helical" evidence="5">
    <location>
        <begin position="263"/>
        <end position="283"/>
    </location>
</feature>
<evidence type="ECO:0000256" key="1">
    <source>
        <dbReference type="ARBA" id="ARBA00004370"/>
    </source>
</evidence>
<evidence type="ECO:0000259" key="6">
    <source>
        <dbReference type="PROSITE" id="PS50835"/>
    </source>
</evidence>
<dbReference type="InterPro" id="IPR015631">
    <property type="entry name" value="CD2/SLAM_rcpt"/>
</dbReference>
<organism evidence="7 8">
    <name type="scientific">Phyllostomus discolor</name>
    <name type="common">pale spear-nosed bat</name>
    <dbReference type="NCBI Taxonomy" id="89673"/>
    <lineage>
        <taxon>Eukaryota</taxon>
        <taxon>Metazoa</taxon>
        <taxon>Chordata</taxon>
        <taxon>Craniata</taxon>
        <taxon>Vertebrata</taxon>
        <taxon>Euteleostomi</taxon>
        <taxon>Mammalia</taxon>
        <taxon>Eutheria</taxon>
        <taxon>Laurasiatheria</taxon>
        <taxon>Chiroptera</taxon>
        <taxon>Yangochiroptera</taxon>
        <taxon>Phyllostomidae</taxon>
        <taxon>Phyllostominae</taxon>
        <taxon>Phyllostomus</taxon>
    </lineage>
</organism>
<dbReference type="EMBL" id="JABVXQ010000015">
    <property type="protein sequence ID" value="KAF6074871.1"/>
    <property type="molecule type" value="Genomic_DNA"/>
</dbReference>
<sequence>MQTCSEDTHPFWFFCVLGFTSILLGIYSPGAMSSETHVSEVKDSRAPVFLTRIQGESVLFNVIKEPETKLEEISWSVGPESNYRVMLEVKEQVNKPHWLSLQDKYMQRAYILNRTSLRIKNLTYDDSGQYRARVRFPGGKEFSQVFYLTVYEPVPLPQILVKSQSITSDWCNITLECTPIRATQDLNVTWRSSNPPRELDETSTLEPALISWSLPMKLPPTQTNISLTCVVSNPVDQKNATTNLGEVCDHHSHGQTAVGPLRGIAHAVVPVLLTVGAGLYFLMTCGKKKEKMQTRRGAGLEEDHQDHNDDIYYAELTEQESQEGRDKGISEQHLEEKELLNSIYDEVHKPGQARP</sequence>
<feature type="domain" description="Ig-like" evidence="6">
    <location>
        <begin position="157"/>
        <end position="241"/>
    </location>
</feature>
<dbReference type="InterPro" id="IPR007110">
    <property type="entry name" value="Ig-like_dom"/>
</dbReference>
<dbReference type="InterPro" id="IPR003599">
    <property type="entry name" value="Ig_sub"/>
</dbReference>
<comment type="caution">
    <text evidence="7">The sequence shown here is derived from an EMBL/GenBank/DDBJ whole genome shotgun (WGS) entry which is preliminary data.</text>
</comment>
<dbReference type="Gene3D" id="2.60.40.10">
    <property type="entry name" value="Immunoglobulins"/>
    <property type="match status" value="2"/>
</dbReference>
<evidence type="ECO:0000256" key="3">
    <source>
        <dbReference type="ARBA" id="ARBA00023136"/>
    </source>
</evidence>
<evidence type="ECO:0000313" key="8">
    <source>
        <dbReference type="Proteomes" id="UP000664940"/>
    </source>
</evidence>
<dbReference type="SUPFAM" id="SSF48726">
    <property type="entry name" value="Immunoglobulin"/>
    <property type="match status" value="1"/>
</dbReference>
<keyword evidence="5" id="KW-1133">Transmembrane helix</keyword>
<evidence type="ECO:0000256" key="5">
    <source>
        <dbReference type="SAM" id="Phobius"/>
    </source>
</evidence>
<dbReference type="Pfam" id="PF07686">
    <property type="entry name" value="V-set"/>
    <property type="match status" value="1"/>
</dbReference>
<dbReference type="InterPro" id="IPR013106">
    <property type="entry name" value="Ig_V-set"/>
</dbReference>
<dbReference type="AlphaFoldDB" id="A0A834DBY1"/>
<evidence type="ECO:0000256" key="4">
    <source>
        <dbReference type="ARBA" id="ARBA00023180"/>
    </source>
</evidence>
<keyword evidence="3 5" id="KW-0472">Membrane</keyword>
<keyword evidence="2" id="KW-0732">Signal</keyword>
<dbReference type="Proteomes" id="UP000664940">
    <property type="component" value="Unassembled WGS sequence"/>
</dbReference>
<evidence type="ECO:0000256" key="2">
    <source>
        <dbReference type="ARBA" id="ARBA00022729"/>
    </source>
</evidence>
<dbReference type="InterPro" id="IPR036179">
    <property type="entry name" value="Ig-like_dom_sf"/>
</dbReference>
<protein>
    <recommendedName>
        <fullName evidence="6">Ig-like domain-containing protein</fullName>
    </recommendedName>
</protein>
<keyword evidence="4" id="KW-0325">Glycoprotein</keyword>
<dbReference type="PANTHER" id="PTHR12080:SF110">
    <property type="entry name" value="IG-LIKE DOMAIN-CONTAINING PROTEIN"/>
    <property type="match status" value="1"/>
</dbReference>
<dbReference type="GO" id="GO:0016020">
    <property type="term" value="C:membrane"/>
    <property type="evidence" value="ECO:0007669"/>
    <property type="project" value="UniProtKB-SubCell"/>
</dbReference>
<gene>
    <name evidence="7" type="ORF">HJG60_009294</name>
</gene>
<feature type="transmembrane region" description="Helical" evidence="5">
    <location>
        <begin position="12"/>
        <end position="32"/>
    </location>
</feature>
<keyword evidence="5" id="KW-0812">Transmembrane</keyword>
<proteinExistence type="predicted"/>